<accession>A0A6A5TPI4</accession>
<sequence>MRWQATLLLQEATSLLVLAWKLSSMESKSEGSPCVFAESWRDTSDDAGVAQIRACSGVVCPVAVIGLEFLRGPRLRGSKVLVYCGDCRGD</sequence>
<gene>
    <name evidence="2" type="ORF">CC80DRAFT_116432</name>
</gene>
<protein>
    <recommendedName>
        <fullName evidence="4">Secreted protein</fullName>
    </recommendedName>
</protein>
<keyword evidence="1" id="KW-0732">Signal</keyword>
<evidence type="ECO:0000313" key="3">
    <source>
        <dbReference type="Proteomes" id="UP000800035"/>
    </source>
</evidence>
<reference evidence="2" key="1">
    <citation type="journal article" date="2020" name="Stud. Mycol.">
        <title>101 Dothideomycetes genomes: a test case for predicting lifestyles and emergence of pathogens.</title>
        <authorList>
            <person name="Haridas S."/>
            <person name="Albert R."/>
            <person name="Binder M."/>
            <person name="Bloem J."/>
            <person name="Labutti K."/>
            <person name="Salamov A."/>
            <person name="Andreopoulos B."/>
            <person name="Baker S."/>
            <person name="Barry K."/>
            <person name="Bills G."/>
            <person name="Bluhm B."/>
            <person name="Cannon C."/>
            <person name="Castanera R."/>
            <person name="Culley D."/>
            <person name="Daum C."/>
            <person name="Ezra D."/>
            <person name="Gonzalez J."/>
            <person name="Henrissat B."/>
            <person name="Kuo A."/>
            <person name="Liang C."/>
            <person name="Lipzen A."/>
            <person name="Lutzoni F."/>
            <person name="Magnuson J."/>
            <person name="Mondo S."/>
            <person name="Nolan M."/>
            <person name="Ohm R."/>
            <person name="Pangilinan J."/>
            <person name="Park H.-J."/>
            <person name="Ramirez L."/>
            <person name="Alfaro M."/>
            <person name="Sun H."/>
            <person name="Tritt A."/>
            <person name="Yoshinaga Y."/>
            <person name="Zwiers L.-H."/>
            <person name="Turgeon B."/>
            <person name="Goodwin S."/>
            <person name="Spatafora J."/>
            <person name="Crous P."/>
            <person name="Grigoriev I."/>
        </authorList>
    </citation>
    <scope>NUCLEOTIDE SEQUENCE</scope>
    <source>
        <strain evidence="2">CBS 675.92</strain>
    </source>
</reference>
<name>A0A6A5TPI4_9PLEO</name>
<dbReference type="EMBL" id="ML976997">
    <property type="protein sequence ID" value="KAF1954813.1"/>
    <property type="molecule type" value="Genomic_DNA"/>
</dbReference>
<evidence type="ECO:0000313" key="2">
    <source>
        <dbReference type="EMBL" id="KAF1954813.1"/>
    </source>
</evidence>
<evidence type="ECO:0008006" key="4">
    <source>
        <dbReference type="Google" id="ProtNLM"/>
    </source>
</evidence>
<dbReference type="AlphaFoldDB" id="A0A6A5TPI4"/>
<feature type="chain" id="PRO_5025342818" description="Secreted protein" evidence="1">
    <location>
        <begin position="20"/>
        <end position="90"/>
    </location>
</feature>
<feature type="signal peptide" evidence="1">
    <location>
        <begin position="1"/>
        <end position="19"/>
    </location>
</feature>
<keyword evidence="3" id="KW-1185">Reference proteome</keyword>
<proteinExistence type="predicted"/>
<organism evidence="2 3">
    <name type="scientific">Byssothecium circinans</name>
    <dbReference type="NCBI Taxonomy" id="147558"/>
    <lineage>
        <taxon>Eukaryota</taxon>
        <taxon>Fungi</taxon>
        <taxon>Dikarya</taxon>
        <taxon>Ascomycota</taxon>
        <taxon>Pezizomycotina</taxon>
        <taxon>Dothideomycetes</taxon>
        <taxon>Pleosporomycetidae</taxon>
        <taxon>Pleosporales</taxon>
        <taxon>Massarineae</taxon>
        <taxon>Massarinaceae</taxon>
        <taxon>Byssothecium</taxon>
    </lineage>
</organism>
<dbReference type="Proteomes" id="UP000800035">
    <property type="component" value="Unassembled WGS sequence"/>
</dbReference>
<evidence type="ECO:0000256" key="1">
    <source>
        <dbReference type="SAM" id="SignalP"/>
    </source>
</evidence>